<dbReference type="InterPro" id="IPR053786">
    <property type="entry name" value="LEPRxLL_CS"/>
</dbReference>
<proteinExistence type="predicted"/>
<dbReference type="RefSeq" id="WP_065004916.1">
    <property type="nucleotide sequence ID" value="NZ_CP033334.1"/>
</dbReference>
<organism evidence="1 2">
    <name type="scientific">Rhizobium loti</name>
    <name type="common">Mesorhizobium loti</name>
    <dbReference type="NCBI Taxonomy" id="381"/>
    <lineage>
        <taxon>Bacteria</taxon>
        <taxon>Pseudomonadati</taxon>
        <taxon>Pseudomonadota</taxon>
        <taxon>Alphaproteobacteria</taxon>
        <taxon>Hyphomicrobiales</taxon>
        <taxon>Phyllobacteriaceae</taxon>
        <taxon>Mesorhizobium</taxon>
    </lineage>
</organism>
<comment type="caution">
    <text evidence="1">The sequence shown here is derived from an EMBL/GenBank/DDBJ whole genome shotgun (WGS) entry which is preliminary data.</text>
</comment>
<reference evidence="1 2" key="1">
    <citation type="submission" date="2016-05" db="EMBL/GenBank/DDBJ databases">
        <authorList>
            <person name="Ramsay J.P."/>
        </authorList>
    </citation>
    <scope>NUCLEOTIDE SEQUENCE [LARGE SCALE GENOMIC DNA]</scope>
    <source>
        <strain evidence="1 2">NZP2042</strain>
    </source>
</reference>
<dbReference type="EMBL" id="LYTK01000001">
    <property type="protein sequence ID" value="OBQ71431.1"/>
    <property type="molecule type" value="Genomic_DNA"/>
</dbReference>
<name>A0A6M7U732_RHILI</name>
<accession>A0A6M7U732</accession>
<sequence>MAFPFKSEGISGRPISHRRAKLSEILKAKLARLVKGSRVQRELADRIRLIFDPLEPRLLLNADLNVNLATDGPNVDHEILVRLIEEVQTVNNVATTIQQVQIIDQTDGGKVLAFGDLSTINASANTSSISITGGSGRDTLKIDEDSFGANTLSKSILFDGGGGNDKVVFDSSANTAWTLNGNNAGTINGAHVDVAFTGTENLKGADGNNDTFTIAAAGKLSGTMDGGFGGQDTIVYSGGLAASSATLGANGSGKVTFANPNGSTLAFENMEPFAVGGGVLVVDRSATVSAAANKNVTVQANGANSLRVIIDGTNYDSAATS</sequence>
<dbReference type="Proteomes" id="UP000093737">
    <property type="component" value="Unassembled WGS sequence"/>
</dbReference>
<gene>
    <name evidence="1" type="ORF">A8145_00640</name>
</gene>
<dbReference type="AlphaFoldDB" id="A0A6M7U732"/>
<dbReference type="NCBIfam" id="NF012209">
    <property type="entry name" value="LEPR-8K"/>
    <property type="match status" value="1"/>
</dbReference>
<evidence type="ECO:0000313" key="2">
    <source>
        <dbReference type="Proteomes" id="UP000093737"/>
    </source>
</evidence>
<protein>
    <submittedName>
        <fullName evidence="1">Uncharacterized protein</fullName>
    </submittedName>
</protein>
<evidence type="ECO:0000313" key="1">
    <source>
        <dbReference type="EMBL" id="OBQ71431.1"/>
    </source>
</evidence>